<dbReference type="Proteomes" id="UP000323142">
    <property type="component" value="Unassembled WGS sequence"/>
</dbReference>
<evidence type="ECO:0000313" key="2">
    <source>
        <dbReference type="Proteomes" id="UP000323142"/>
    </source>
</evidence>
<gene>
    <name evidence="1" type="ORF">F0L46_16270</name>
</gene>
<reference evidence="1 2" key="2">
    <citation type="submission" date="2019-09" db="EMBL/GenBank/DDBJ databases">
        <authorList>
            <person name="Jin C."/>
        </authorList>
    </citation>
    <scope>NUCLEOTIDE SEQUENCE [LARGE SCALE GENOMIC DNA]</scope>
    <source>
        <strain evidence="1 2">BN140002</strain>
    </source>
</reference>
<dbReference type="RefSeq" id="WP_149819409.1">
    <property type="nucleotide sequence ID" value="NZ_VUOA01000028.1"/>
</dbReference>
<dbReference type="OrthoDB" id="9809136at2"/>
<name>A0A5B2VCW8_9HYPH</name>
<comment type="caution">
    <text evidence="1">The sequence shown here is derived from an EMBL/GenBank/DDBJ whole genome shotgun (WGS) entry which is preliminary data.</text>
</comment>
<organism evidence="1 2">
    <name type="scientific">Salinarimonas soli</name>
    <dbReference type="NCBI Taxonomy" id="1638099"/>
    <lineage>
        <taxon>Bacteria</taxon>
        <taxon>Pseudomonadati</taxon>
        <taxon>Pseudomonadota</taxon>
        <taxon>Alphaproteobacteria</taxon>
        <taxon>Hyphomicrobiales</taxon>
        <taxon>Salinarimonadaceae</taxon>
        <taxon>Salinarimonas</taxon>
    </lineage>
</organism>
<sequence length="115" mass="12635">MARLVSEFFVAALLRRCAVEGVVAVLRRRGAAEAGAIFVKVDRLDGSADLYGPAPQALVEEGRGDRLFTPVLTGAPPADVEERMRREARFDFDLWFVEIEDRAGRSFLDLAPDAA</sequence>
<protein>
    <submittedName>
        <fullName evidence="1">DUF1491 family protein</fullName>
    </submittedName>
</protein>
<evidence type="ECO:0000313" key="1">
    <source>
        <dbReference type="EMBL" id="KAA2236262.1"/>
    </source>
</evidence>
<accession>A0A5B2VCW8</accession>
<dbReference type="Gene3D" id="3.40.1530.20">
    <property type="entry name" value="Protein of unknown function (DUF1491)"/>
    <property type="match status" value="1"/>
</dbReference>
<dbReference type="InterPro" id="IPR009964">
    <property type="entry name" value="DUF1491"/>
</dbReference>
<dbReference type="Pfam" id="PF07372">
    <property type="entry name" value="DUF1491"/>
    <property type="match status" value="1"/>
</dbReference>
<reference evidence="1 2" key="1">
    <citation type="submission" date="2019-09" db="EMBL/GenBank/DDBJ databases">
        <title>Salinarimonas rosea gen. nov., sp. nov., a new member of the a-2 subgroup of the Proteobacteria.</title>
        <authorList>
            <person name="Liu J."/>
        </authorList>
    </citation>
    <scope>NUCLEOTIDE SEQUENCE [LARGE SCALE GENOMIC DNA]</scope>
    <source>
        <strain evidence="1 2">BN140002</strain>
    </source>
</reference>
<dbReference type="EMBL" id="VUOA01000028">
    <property type="protein sequence ID" value="KAA2236262.1"/>
    <property type="molecule type" value="Genomic_DNA"/>
</dbReference>
<keyword evidence="2" id="KW-1185">Reference proteome</keyword>
<dbReference type="AlphaFoldDB" id="A0A5B2VCW8"/>
<proteinExistence type="predicted"/>